<dbReference type="PANTHER" id="PTHR47027">
    <property type="entry name" value="REVERSE TRANSCRIPTASE DOMAIN-CONTAINING PROTEIN"/>
    <property type="match status" value="1"/>
</dbReference>
<reference evidence="2 3" key="1">
    <citation type="journal article" date="2021" name="Elife">
        <title>Chloroplast acquisition without the gene transfer in kleptoplastic sea slugs, Plakobranchus ocellatus.</title>
        <authorList>
            <person name="Maeda T."/>
            <person name="Takahashi S."/>
            <person name="Yoshida T."/>
            <person name="Shimamura S."/>
            <person name="Takaki Y."/>
            <person name="Nagai Y."/>
            <person name="Toyoda A."/>
            <person name="Suzuki Y."/>
            <person name="Arimoto A."/>
            <person name="Ishii H."/>
            <person name="Satoh N."/>
            <person name="Nishiyama T."/>
            <person name="Hasebe M."/>
            <person name="Maruyama T."/>
            <person name="Minagawa J."/>
            <person name="Obokata J."/>
            <person name="Shigenobu S."/>
        </authorList>
    </citation>
    <scope>NUCLEOTIDE SEQUENCE [LARGE SCALE GENOMIC DNA]</scope>
</reference>
<keyword evidence="3" id="KW-1185">Reference proteome</keyword>
<dbReference type="GO" id="GO:0004519">
    <property type="term" value="F:endonuclease activity"/>
    <property type="evidence" value="ECO:0007669"/>
    <property type="project" value="UniProtKB-KW"/>
</dbReference>
<dbReference type="InterPro" id="IPR043502">
    <property type="entry name" value="DNA/RNA_pol_sf"/>
</dbReference>
<proteinExistence type="predicted"/>
<name>A0AAV4HPH6_9GAST</name>
<sequence length="193" mass="22022">MRAEPVEVVCPASIKPYRLDHYPVIHNSHQDFLDVDPVVQRWRVAVVTGTGPFEILGKIVVAILIIVSFNCRKNYYLSRVAWRYADDTVLLAESENDLQNLVTIIEEKSEQYGLMMNTMKTKVMVISKTEPPKVNIKVKGKCIEQIEQFKYLGQLITTDARSDDEKKSRITVTKSAFTKLSHILVKQESGSTY</sequence>
<organism evidence="2 3">
    <name type="scientific">Elysia marginata</name>
    <dbReference type="NCBI Taxonomy" id="1093978"/>
    <lineage>
        <taxon>Eukaryota</taxon>
        <taxon>Metazoa</taxon>
        <taxon>Spiralia</taxon>
        <taxon>Lophotrochozoa</taxon>
        <taxon>Mollusca</taxon>
        <taxon>Gastropoda</taxon>
        <taxon>Heterobranchia</taxon>
        <taxon>Euthyneura</taxon>
        <taxon>Panpulmonata</taxon>
        <taxon>Sacoglossa</taxon>
        <taxon>Placobranchoidea</taxon>
        <taxon>Plakobranchidae</taxon>
        <taxon>Elysia</taxon>
    </lineage>
</organism>
<dbReference type="PANTHER" id="PTHR47027:SF8">
    <property type="entry name" value="RIBONUCLEASE H"/>
    <property type="match status" value="1"/>
</dbReference>
<protein>
    <submittedName>
        <fullName evidence="2">Endonuclease-reverse transcriptase</fullName>
    </submittedName>
</protein>
<comment type="caution">
    <text evidence="2">The sequence shown here is derived from an EMBL/GenBank/DDBJ whole genome shotgun (WGS) entry which is preliminary data.</text>
</comment>
<keyword evidence="2" id="KW-0255">Endonuclease</keyword>
<dbReference type="EMBL" id="BMAT01005755">
    <property type="protein sequence ID" value="GFR99355.1"/>
    <property type="molecule type" value="Genomic_DNA"/>
</dbReference>
<accession>A0AAV4HPH6</accession>
<dbReference type="InterPro" id="IPR000477">
    <property type="entry name" value="RT_dom"/>
</dbReference>
<dbReference type="Proteomes" id="UP000762676">
    <property type="component" value="Unassembled WGS sequence"/>
</dbReference>
<evidence type="ECO:0000313" key="3">
    <source>
        <dbReference type="Proteomes" id="UP000762676"/>
    </source>
</evidence>
<keyword evidence="2" id="KW-0378">Hydrolase</keyword>
<dbReference type="Pfam" id="PF00078">
    <property type="entry name" value="RVT_1"/>
    <property type="match status" value="1"/>
</dbReference>
<evidence type="ECO:0000259" key="1">
    <source>
        <dbReference type="PROSITE" id="PS50878"/>
    </source>
</evidence>
<feature type="domain" description="Reverse transcriptase" evidence="1">
    <location>
        <begin position="1"/>
        <end position="156"/>
    </location>
</feature>
<dbReference type="AlphaFoldDB" id="A0AAV4HPH6"/>
<dbReference type="SUPFAM" id="SSF56672">
    <property type="entry name" value="DNA/RNA polymerases"/>
    <property type="match status" value="1"/>
</dbReference>
<evidence type="ECO:0000313" key="2">
    <source>
        <dbReference type="EMBL" id="GFR99355.1"/>
    </source>
</evidence>
<keyword evidence="2" id="KW-0540">Nuclease</keyword>
<dbReference type="PROSITE" id="PS50878">
    <property type="entry name" value="RT_POL"/>
    <property type="match status" value="1"/>
</dbReference>
<gene>
    <name evidence="2" type="ORF">ElyMa_002791000</name>
</gene>